<protein>
    <submittedName>
        <fullName evidence="2">GNAT family N-acetyltransferase</fullName>
        <ecNumber evidence="2">2.3.-.-</ecNumber>
    </submittedName>
</protein>
<keyword evidence="2" id="KW-0012">Acyltransferase</keyword>
<dbReference type="GO" id="GO:0016746">
    <property type="term" value="F:acyltransferase activity"/>
    <property type="evidence" value="ECO:0007669"/>
    <property type="project" value="UniProtKB-KW"/>
</dbReference>
<evidence type="ECO:0000313" key="2">
    <source>
        <dbReference type="EMBL" id="MFC4820775.1"/>
    </source>
</evidence>
<organism evidence="2 3">
    <name type="scientific">Dokdonella ginsengisoli</name>
    <dbReference type="NCBI Taxonomy" id="363846"/>
    <lineage>
        <taxon>Bacteria</taxon>
        <taxon>Pseudomonadati</taxon>
        <taxon>Pseudomonadota</taxon>
        <taxon>Gammaproteobacteria</taxon>
        <taxon>Lysobacterales</taxon>
        <taxon>Rhodanobacteraceae</taxon>
        <taxon>Dokdonella</taxon>
    </lineage>
</organism>
<keyword evidence="3" id="KW-1185">Reference proteome</keyword>
<name>A0ABV9QVU2_9GAMM</name>
<sequence length="246" mass="26474">MSESVLQPSPLDSARFGRRVYRAALRTIDAPALADELRRQRVDTLILRVPAEAVGGVATLHEVGLHPIVADTHVEYEVSLDMAAIAPSSIALCEVAAGDSEALRAVARSVFDGYSSHYNANPLLPAAAIADGYADWAARFSHAPQTPTWFVKSRGEIAGFSCCRVDGDQARGVLNGILPAARGAGHYRAMLHAMLERFRAANLRTFVIATQVHNIAVQRVWAEAGLRLKHAENTIHVNCDFGGLSA</sequence>
<proteinExistence type="predicted"/>
<dbReference type="InterPro" id="IPR016181">
    <property type="entry name" value="Acyl_CoA_acyltransferase"/>
</dbReference>
<gene>
    <name evidence="2" type="ORF">ACFO6Q_10595</name>
</gene>
<dbReference type="Pfam" id="PF00583">
    <property type="entry name" value="Acetyltransf_1"/>
    <property type="match status" value="1"/>
</dbReference>
<accession>A0ABV9QVU2</accession>
<keyword evidence="2" id="KW-0808">Transferase</keyword>
<dbReference type="EC" id="2.3.-.-" evidence="2"/>
<dbReference type="SUPFAM" id="SSF55729">
    <property type="entry name" value="Acyl-CoA N-acyltransferases (Nat)"/>
    <property type="match status" value="1"/>
</dbReference>
<comment type="caution">
    <text evidence="2">The sequence shown here is derived from an EMBL/GenBank/DDBJ whole genome shotgun (WGS) entry which is preliminary data.</text>
</comment>
<dbReference type="RefSeq" id="WP_380020784.1">
    <property type="nucleotide sequence ID" value="NZ_JBHSHD010000008.1"/>
</dbReference>
<dbReference type="EMBL" id="JBHSHD010000008">
    <property type="protein sequence ID" value="MFC4820775.1"/>
    <property type="molecule type" value="Genomic_DNA"/>
</dbReference>
<dbReference type="Gene3D" id="3.40.630.30">
    <property type="match status" value="1"/>
</dbReference>
<dbReference type="CDD" id="cd04301">
    <property type="entry name" value="NAT_SF"/>
    <property type="match status" value="1"/>
</dbReference>
<evidence type="ECO:0000259" key="1">
    <source>
        <dbReference type="PROSITE" id="PS51186"/>
    </source>
</evidence>
<evidence type="ECO:0000313" key="3">
    <source>
        <dbReference type="Proteomes" id="UP001595886"/>
    </source>
</evidence>
<reference evidence="3" key="1">
    <citation type="journal article" date="2019" name="Int. J. Syst. Evol. Microbiol.">
        <title>The Global Catalogue of Microorganisms (GCM) 10K type strain sequencing project: providing services to taxonomists for standard genome sequencing and annotation.</title>
        <authorList>
            <consortium name="The Broad Institute Genomics Platform"/>
            <consortium name="The Broad Institute Genome Sequencing Center for Infectious Disease"/>
            <person name="Wu L."/>
            <person name="Ma J."/>
        </authorList>
    </citation>
    <scope>NUCLEOTIDE SEQUENCE [LARGE SCALE GENOMIC DNA]</scope>
    <source>
        <strain evidence="3">CCUG 30340</strain>
    </source>
</reference>
<feature type="domain" description="N-acetyltransferase" evidence="1">
    <location>
        <begin position="90"/>
        <end position="246"/>
    </location>
</feature>
<dbReference type="Proteomes" id="UP001595886">
    <property type="component" value="Unassembled WGS sequence"/>
</dbReference>
<dbReference type="InterPro" id="IPR000182">
    <property type="entry name" value="GNAT_dom"/>
</dbReference>
<dbReference type="PROSITE" id="PS51186">
    <property type="entry name" value="GNAT"/>
    <property type="match status" value="1"/>
</dbReference>